<name>A0ABY5YPE2_9DEIO</name>
<accession>A0ABY5YPE2</accession>
<dbReference type="EMBL" id="CP104213">
    <property type="protein sequence ID" value="UWX65588.1"/>
    <property type="molecule type" value="Genomic_DNA"/>
</dbReference>
<feature type="transmembrane region" description="Helical" evidence="6">
    <location>
        <begin position="60"/>
        <end position="79"/>
    </location>
</feature>
<evidence type="ECO:0000256" key="1">
    <source>
        <dbReference type="ARBA" id="ARBA00004651"/>
    </source>
</evidence>
<dbReference type="Pfam" id="PF03788">
    <property type="entry name" value="LrgA"/>
    <property type="match status" value="1"/>
</dbReference>
<evidence type="ECO:0000256" key="3">
    <source>
        <dbReference type="ARBA" id="ARBA00022692"/>
    </source>
</evidence>
<gene>
    <name evidence="7" type="ORF">N0D28_05670</name>
</gene>
<protein>
    <submittedName>
        <fullName evidence="7">CidA/LrgA family protein</fullName>
    </submittedName>
</protein>
<proteinExistence type="predicted"/>
<evidence type="ECO:0000256" key="6">
    <source>
        <dbReference type="SAM" id="Phobius"/>
    </source>
</evidence>
<evidence type="ECO:0000313" key="7">
    <source>
        <dbReference type="EMBL" id="UWX65588.1"/>
    </source>
</evidence>
<evidence type="ECO:0000256" key="2">
    <source>
        <dbReference type="ARBA" id="ARBA00022475"/>
    </source>
</evidence>
<evidence type="ECO:0000313" key="8">
    <source>
        <dbReference type="Proteomes" id="UP001060261"/>
    </source>
</evidence>
<dbReference type="InterPro" id="IPR005538">
    <property type="entry name" value="LrgA/CidA"/>
</dbReference>
<keyword evidence="3 6" id="KW-0812">Transmembrane</keyword>
<keyword evidence="5 6" id="KW-0472">Membrane</keyword>
<keyword evidence="4 6" id="KW-1133">Transmembrane helix</keyword>
<comment type="subcellular location">
    <subcellularLocation>
        <location evidence="1">Cell membrane</location>
        <topology evidence="1">Multi-pass membrane protein</topology>
    </subcellularLocation>
</comment>
<reference evidence="7" key="1">
    <citation type="submission" date="2022-09" db="EMBL/GenBank/DDBJ databases">
        <title>genome sequence of Deinococcus rubellus.</title>
        <authorList>
            <person name="Srinivasan S."/>
        </authorList>
    </citation>
    <scope>NUCLEOTIDE SEQUENCE</scope>
    <source>
        <strain evidence="7">Ant6</strain>
    </source>
</reference>
<dbReference type="Proteomes" id="UP001060261">
    <property type="component" value="Chromosome"/>
</dbReference>
<organism evidence="7 8">
    <name type="scientific">Deinococcus rubellus</name>
    <dbReference type="NCBI Taxonomy" id="1889240"/>
    <lineage>
        <taxon>Bacteria</taxon>
        <taxon>Thermotogati</taxon>
        <taxon>Deinococcota</taxon>
        <taxon>Deinococci</taxon>
        <taxon>Deinococcales</taxon>
        <taxon>Deinococcaceae</taxon>
        <taxon>Deinococcus</taxon>
    </lineage>
</organism>
<dbReference type="PANTHER" id="PTHR33931:SF2">
    <property type="entry name" value="HOLIN-LIKE PROTEIN CIDA"/>
    <property type="match status" value="1"/>
</dbReference>
<evidence type="ECO:0000256" key="4">
    <source>
        <dbReference type="ARBA" id="ARBA00022989"/>
    </source>
</evidence>
<evidence type="ECO:0000256" key="5">
    <source>
        <dbReference type="ARBA" id="ARBA00023136"/>
    </source>
</evidence>
<dbReference type="PANTHER" id="PTHR33931">
    <property type="entry name" value="HOLIN-LIKE PROTEIN CIDA-RELATED"/>
    <property type="match status" value="1"/>
</dbReference>
<keyword evidence="8" id="KW-1185">Reference proteome</keyword>
<feature type="transmembrane region" description="Helical" evidence="6">
    <location>
        <begin position="85"/>
        <end position="107"/>
    </location>
</feature>
<keyword evidence="2" id="KW-1003">Cell membrane</keyword>
<sequence>MAAWLLGLGLLLGFSALGEGLARLLRLPVPGSVLGLLLLWLALGLGVVRLSWLERAADHLLGVLGLLFVPATVGFTNYLSAGAAWGLWLLVMLAGLLAGAGVTGLIASRWLRPEHPA</sequence>
<feature type="transmembrane region" description="Helical" evidence="6">
    <location>
        <begin position="28"/>
        <end position="48"/>
    </location>
</feature>